<dbReference type="InterPro" id="IPR045258">
    <property type="entry name" value="ACAP1/2/3-like"/>
</dbReference>
<dbReference type="InterPro" id="IPR001849">
    <property type="entry name" value="PH_domain"/>
</dbReference>
<dbReference type="PANTHER" id="PTHR23180:SF160">
    <property type="entry name" value="ADP-RIBOSYLATION FACTOR GTPASE-ACTIVATING PROTEIN EFFECTOR PROTEIN 1"/>
    <property type="match status" value="1"/>
</dbReference>
<feature type="domain" description="PH" evidence="4">
    <location>
        <begin position="743"/>
        <end position="838"/>
    </location>
</feature>
<evidence type="ECO:0000256" key="1">
    <source>
        <dbReference type="ARBA" id="ARBA00022723"/>
    </source>
</evidence>
<feature type="region of interest" description="Disordered" evidence="3">
    <location>
        <begin position="879"/>
        <end position="910"/>
    </location>
</feature>
<feature type="compositionally biased region" description="Polar residues" evidence="3">
    <location>
        <begin position="882"/>
        <end position="909"/>
    </location>
</feature>
<feature type="compositionally biased region" description="Basic and acidic residues" evidence="3">
    <location>
        <begin position="1381"/>
        <end position="1390"/>
    </location>
</feature>
<feature type="domain" description="PH" evidence="4">
    <location>
        <begin position="537"/>
        <end position="631"/>
    </location>
</feature>
<feature type="region of interest" description="Disordered" evidence="3">
    <location>
        <begin position="1373"/>
        <end position="1422"/>
    </location>
</feature>
<gene>
    <name evidence="5" type="ORF">P5673_020056</name>
</gene>
<sequence length="1610" mass="181508">MSADEFCKALSKENKLAVITTALPGIKEFLEEVLVDESLSDKGEQLRHDFVDKLDKLGSKALDSKIFTTLEKDQRSPHQSPETHREKSAKDDIKDNTEVNLWCTETVLIRDKNLACNLPFHKGTDSPQDSGIFLCSSSLPRADAPIDEDTINLPMLDSVDTWPTLARNSEATGAELEVHDGWESDVNVQEEGYFTGDNVFVDYSVQKLDLQPNELGELHSGIMYIREHPGWHKRWFTINDHCLTCFQHRSESRMLFEIPLKGAKIVPTDRKKSKMFPLTLSVPRIHETITFATTEEHTCKEWVDVMNCVISSLQEDEETSDVPQSPSFLSYDSYSKVIGRELDSGKLGHFDKMLDGNEYLPRRKVSCCLESPKIEKPLQNWAEKKDNVHSDGPLTQWKLGLDDEDEMLVMNNELAPHLDEDESFKELQEILPDIIQGLNGSTKGWKKKKKVIKAKSLGKVHEASDDRPQLYTSSGVKSSSTTDLQTVCPKVKRHSSLVTSLSSKAMRVKSRIAGSIFNKGRKDDSNKSHQDLINTKSTTFSGYLLRKKGPNWKNRWCVVKEHWLFCYKDFGVGTAELEIPLHDTLIKTVEHNYTGRRHMFVLICEREELFFAAENEAELDEWLLVLKDEIEAIEISVADSSDPTYLAAPASASDVSVSAPSSPSASESKSKISSKWNRDLSPRAEAKKISMFSSLGNKLAKTKPKASLSSTFNAPEASYAEHDQDESTGEHIHFERLEVPPSRSVIEGFLNQRVDEDAWLKCWVRLEKHTLYIYDEKDSPDSVVVKIKLSNCVVKDWTDERWPFVMEIRRALGRSHYLQAESETDYLKWKEGISSAIILSPKVTRRPVLTWSSTEDGSATSLLKSKCDSVERDDVFQKIGGSATSNPGRPNTPLNSSPRPSTAGDVSNSESDECECVVQTLAENVLEPVERWRSFSEGEQEQERKTRTKLHRSISNAILVPPHFHDKRKRRSRTVPSIHLSPDLLENVKHSSCLFMRCGKGLWTKRWCVLQQDRLHLFKRPDELTPMLSIPLRQCEVRRSTKKTKNFAFEINVPSENEDYCFAAENEKVMLTWIRILSKNQRKVCTGKDLKESEDLMQGSDRLPSKNGQIDHKGNGDELSCSPTEISKEQEVLKAQGTKEEELSAQDSVIRPTSLDGVLRLLGDQKLLQQIGQQKFDRAKKAQDAWKKSAAAVLKDKRKASGYLDSEESDKRTPKGNTAGDAVRRRTVSMSAAQGRRKELELIPISVFQDTNDAIEQFEKLAEEEKLKTLKKETLLKKRRNSLTLEKDVLQKKIHKQTDVKSTVKKLLGKDEVTKVEDKQRVEERLLKVNQELANVEKDLMDNKMNEAQALDSLNVMKTRTVRKLSFVKPAGNNTASLLQQKRDSFKNSHSESSSSQGSIDDKSGRDSPKATPSLEASRKQSTAVSLAVLENELRKISPVGGRKLTLAGININNNIVKDPKHARVSLSSEGSQEDYTLRDSSIVIKHLELEKGISSESDGSVAGDSSFLPKKKFSDTAEVRRKKYSASGSQIAFHKLSVEIPTQDDTKLEDYKHRLSITSQKSVDESTAVRKLSVASERDPESHRTSLMNALSQIKDFEEFAAGSIGARK</sequence>
<feature type="region of interest" description="Disordered" evidence="3">
    <location>
        <begin position="1202"/>
        <end position="1231"/>
    </location>
</feature>
<comment type="caution">
    <text evidence="5">The sequence shown here is derived from an EMBL/GenBank/DDBJ whole genome shotgun (WGS) entry which is preliminary data.</text>
</comment>
<dbReference type="PROSITE" id="PS50003">
    <property type="entry name" value="PH_DOMAIN"/>
    <property type="match status" value="4"/>
</dbReference>
<evidence type="ECO:0000313" key="6">
    <source>
        <dbReference type="Proteomes" id="UP001249851"/>
    </source>
</evidence>
<dbReference type="SUPFAM" id="SSF50729">
    <property type="entry name" value="PH domain-like"/>
    <property type="match status" value="4"/>
</dbReference>
<name>A0AAD9QAM3_ACRCE</name>
<dbReference type="PANTHER" id="PTHR23180">
    <property type="entry name" value="CENTAURIN/ARF"/>
    <property type="match status" value="1"/>
</dbReference>
<reference evidence="5" key="1">
    <citation type="journal article" date="2023" name="G3 (Bethesda)">
        <title>Whole genome assembly and annotation of the endangered Caribbean coral Acropora cervicornis.</title>
        <authorList>
            <person name="Selwyn J.D."/>
            <person name="Vollmer S.V."/>
        </authorList>
    </citation>
    <scope>NUCLEOTIDE SEQUENCE</scope>
    <source>
        <strain evidence="5">K2</strain>
    </source>
</reference>
<feature type="region of interest" description="Disordered" evidence="3">
    <location>
        <begin position="1560"/>
        <end position="1586"/>
    </location>
</feature>
<dbReference type="Gene3D" id="2.30.29.30">
    <property type="entry name" value="Pleckstrin-homology domain (PH domain)/Phosphotyrosine-binding domain (PTB)"/>
    <property type="match status" value="4"/>
</dbReference>
<keyword evidence="1" id="KW-0479">Metal-binding</keyword>
<evidence type="ECO:0000256" key="2">
    <source>
        <dbReference type="ARBA" id="ARBA00022833"/>
    </source>
</evidence>
<reference evidence="5" key="2">
    <citation type="journal article" date="2023" name="Science">
        <title>Genomic signatures of disease resistance in endangered staghorn corals.</title>
        <authorList>
            <person name="Vollmer S.V."/>
            <person name="Selwyn J.D."/>
            <person name="Despard B.A."/>
            <person name="Roesel C.L."/>
        </authorList>
    </citation>
    <scope>NUCLEOTIDE SEQUENCE</scope>
    <source>
        <strain evidence="5">K2</strain>
    </source>
</reference>
<dbReference type="InterPro" id="IPR011993">
    <property type="entry name" value="PH-like_dom_sf"/>
</dbReference>
<keyword evidence="2" id="KW-0862">Zinc</keyword>
<feature type="region of interest" description="Disordered" evidence="3">
    <location>
        <begin position="70"/>
        <end position="91"/>
    </location>
</feature>
<dbReference type="EMBL" id="JARQWQ010000048">
    <property type="protein sequence ID" value="KAK2557694.1"/>
    <property type="molecule type" value="Genomic_DNA"/>
</dbReference>
<feature type="domain" description="PH" evidence="4">
    <location>
        <begin position="216"/>
        <end position="311"/>
    </location>
</feature>
<dbReference type="GO" id="GO:0005096">
    <property type="term" value="F:GTPase activator activity"/>
    <property type="evidence" value="ECO:0007669"/>
    <property type="project" value="InterPro"/>
</dbReference>
<evidence type="ECO:0000313" key="5">
    <source>
        <dbReference type="EMBL" id="KAK2557694.1"/>
    </source>
</evidence>
<feature type="region of interest" description="Disordered" evidence="3">
    <location>
        <begin position="654"/>
        <end position="676"/>
    </location>
</feature>
<feature type="region of interest" description="Disordered" evidence="3">
    <location>
        <begin position="706"/>
        <end position="727"/>
    </location>
</feature>
<dbReference type="CDD" id="cd00821">
    <property type="entry name" value="PH"/>
    <property type="match status" value="4"/>
</dbReference>
<dbReference type="Pfam" id="PF00169">
    <property type="entry name" value="PH"/>
    <property type="match status" value="4"/>
</dbReference>
<feature type="compositionally biased region" description="Basic and acidic residues" evidence="3">
    <location>
        <begin position="1400"/>
        <end position="1409"/>
    </location>
</feature>
<dbReference type="GO" id="GO:0046872">
    <property type="term" value="F:metal ion binding"/>
    <property type="evidence" value="ECO:0007669"/>
    <property type="project" value="UniProtKB-KW"/>
</dbReference>
<dbReference type="Proteomes" id="UP001249851">
    <property type="component" value="Unassembled WGS sequence"/>
</dbReference>
<protein>
    <submittedName>
        <fullName evidence="5">Actin filament-associated protein 1</fullName>
    </submittedName>
</protein>
<proteinExistence type="predicted"/>
<keyword evidence="6" id="KW-1185">Reference proteome</keyword>
<accession>A0AAD9QAM3</accession>
<dbReference type="SMART" id="SM00233">
    <property type="entry name" value="PH"/>
    <property type="match status" value="4"/>
</dbReference>
<organism evidence="5 6">
    <name type="scientific">Acropora cervicornis</name>
    <name type="common">Staghorn coral</name>
    <dbReference type="NCBI Taxonomy" id="6130"/>
    <lineage>
        <taxon>Eukaryota</taxon>
        <taxon>Metazoa</taxon>
        <taxon>Cnidaria</taxon>
        <taxon>Anthozoa</taxon>
        <taxon>Hexacorallia</taxon>
        <taxon>Scleractinia</taxon>
        <taxon>Astrocoeniina</taxon>
        <taxon>Acroporidae</taxon>
        <taxon>Acropora</taxon>
    </lineage>
</organism>
<feature type="compositionally biased region" description="Low complexity" evidence="3">
    <location>
        <begin position="654"/>
        <end position="675"/>
    </location>
</feature>
<feature type="region of interest" description="Disordered" evidence="3">
    <location>
        <begin position="1095"/>
        <end position="1122"/>
    </location>
</feature>
<feature type="domain" description="PH" evidence="4">
    <location>
        <begin position="987"/>
        <end position="1082"/>
    </location>
</feature>
<evidence type="ECO:0000259" key="4">
    <source>
        <dbReference type="PROSITE" id="PS50003"/>
    </source>
</evidence>
<evidence type="ECO:0000256" key="3">
    <source>
        <dbReference type="SAM" id="MobiDB-lite"/>
    </source>
</evidence>